<comment type="subcellular location">
    <subcellularLocation>
        <location evidence="1">Cell membrane</location>
    </subcellularLocation>
</comment>
<feature type="transmembrane region" description="Helical" evidence="12">
    <location>
        <begin position="25"/>
        <end position="46"/>
    </location>
</feature>
<evidence type="ECO:0000256" key="3">
    <source>
        <dbReference type="ARBA" id="ARBA00022448"/>
    </source>
</evidence>
<organism evidence="14 15">
    <name type="scientific">Capnocytophaga granulosa</name>
    <dbReference type="NCBI Taxonomy" id="45242"/>
    <lineage>
        <taxon>Bacteria</taxon>
        <taxon>Pseudomonadati</taxon>
        <taxon>Bacteroidota</taxon>
        <taxon>Flavobacteriia</taxon>
        <taxon>Flavobacteriales</taxon>
        <taxon>Flavobacteriaceae</taxon>
        <taxon>Capnocytophaga</taxon>
    </lineage>
</organism>
<dbReference type="NCBIfam" id="TIGR03153">
    <property type="entry name" value="cytochr_NrfH"/>
    <property type="match status" value="1"/>
</dbReference>
<protein>
    <submittedName>
        <fullName evidence="14">Cytochrome c nitrite reductase small subunit</fullName>
    </submittedName>
</protein>
<keyword evidence="7" id="KW-0479">Metal-binding</keyword>
<dbReference type="EMBL" id="FNND01000009">
    <property type="protein sequence ID" value="SDX12894.1"/>
    <property type="molecule type" value="Genomic_DNA"/>
</dbReference>
<sequence length="211" mass="24077">MEIKKQNINNMPTSSNESTPKKGRFFRYLIPSFVGIILGLCGYIFYLSKAHSYLSDDPKVCVNCHIMEPEYATWSHSSHGRNTVCNDCHVPHDNVFRKYYFKANDGLRHATMFTFRLEPQVIKMHAPGQKVVQENCIRCHSTLVSEVRLGKVTAPMAHAGNGKLCWECHREVPHSRVRGLNSAPHSPVPIIDDMGENTPQWIQDLIKTEKK</sequence>
<dbReference type="InterPro" id="IPR017571">
    <property type="entry name" value="NrfH"/>
</dbReference>
<dbReference type="Gene3D" id="1.10.3820.10">
    <property type="entry name" value="Di-heme elbow motif domain"/>
    <property type="match status" value="1"/>
</dbReference>
<evidence type="ECO:0000259" key="13">
    <source>
        <dbReference type="Pfam" id="PF03264"/>
    </source>
</evidence>
<proteinExistence type="inferred from homology"/>
<evidence type="ECO:0000256" key="8">
    <source>
        <dbReference type="ARBA" id="ARBA00022982"/>
    </source>
</evidence>
<comment type="caution">
    <text evidence="14">The sequence shown here is derived from an EMBL/GenBank/DDBJ whole genome shotgun (WGS) entry which is preliminary data.</text>
</comment>
<evidence type="ECO:0000256" key="6">
    <source>
        <dbReference type="ARBA" id="ARBA00022692"/>
    </source>
</evidence>
<keyword evidence="8" id="KW-0249">Electron transport</keyword>
<dbReference type="AlphaFoldDB" id="A0A1H2Z7P0"/>
<evidence type="ECO:0000256" key="1">
    <source>
        <dbReference type="ARBA" id="ARBA00004236"/>
    </source>
</evidence>
<gene>
    <name evidence="14" type="ORF">SAMN05444420_10926</name>
</gene>
<comment type="similarity">
    <text evidence="2">Belongs to the NapC/NirT/NrfH family.</text>
</comment>
<evidence type="ECO:0000256" key="12">
    <source>
        <dbReference type="SAM" id="Phobius"/>
    </source>
</evidence>
<evidence type="ECO:0000256" key="11">
    <source>
        <dbReference type="ARBA" id="ARBA00023136"/>
    </source>
</evidence>
<evidence type="ECO:0000256" key="7">
    <source>
        <dbReference type="ARBA" id="ARBA00022723"/>
    </source>
</evidence>
<evidence type="ECO:0000256" key="9">
    <source>
        <dbReference type="ARBA" id="ARBA00022989"/>
    </source>
</evidence>
<evidence type="ECO:0000256" key="10">
    <source>
        <dbReference type="ARBA" id="ARBA00023004"/>
    </source>
</evidence>
<keyword evidence="10" id="KW-0408">Iron</keyword>
<keyword evidence="11 12" id="KW-0472">Membrane</keyword>
<keyword evidence="5" id="KW-0349">Heme</keyword>
<keyword evidence="15" id="KW-1185">Reference proteome</keyword>
<keyword evidence="9 12" id="KW-1133">Transmembrane helix</keyword>
<dbReference type="Proteomes" id="UP000182771">
    <property type="component" value="Unassembled WGS sequence"/>
</dbReference>
<accession>A0A1H2Z7P0</accession>
<evidence type="ECO:0000313" key="14">
    <source>
        <dbReference type="EMBL" id="SDX12894.1"/>
    </source>
</evidence>
<dbReference type="PANTHER" id="PTHR30333">
    <property type="entry name" value="CYTOCHROME C-TYPE PROTEIN"/>
    <property type="match status" value="1"/>
</dbReference>
<name>A0A1H2Z7P0_9FLAO</name>
<dbReference type="Pfam" id="PF03264">
    <property type="entry name" value="Cytochrom_NNT"/>
    <property type="match status" value="1"/>
</dbReference>
<dbReference type="InterPro" id="IPR036280">
    <property type="entry name" value="Multihaem_cyt_sf"/>
</dbReference>
<dbReference type="GO" id="GO:0022900">
    <property type="term" value="P:electron transport chain"/>
    <property type="evidence" value="ECO:0007669"/>
    <property type="project" value="InterPro"/>
</dbReference>
<reference evidence="14 15" key="1">
    <citation type="submission" date="2016-10" db="EMBL/GenBank/DDBJ databases">
        <authorList>
            <person name="Varghese N."/>
            <person name="Submissions S."/>
        </authorList>
    </citation>
    <scope>NUCLEOTIDE SEQUENCE [LARGE SCALE GENOMIC DNA]</scope>
    <source>
        <strain evidence="14 15">DSM 11449</strain>
    </source>
</reference>
<keyword evidence="3" id="KW-0813">Transport</keyword>
<dbReference type="InterPro" id="IPR038266">
    <property type="entry name" value="NapC/NirT_cytc_sf"/>
</dbReference>
<dbReference type="GO" id="GO:0009061">
    <property type="term" value="P:anaerobic respiration"/>
    <property type="evidence" value="ECO:0007669"/>
    <property type="project" value="TreeGrafter"/>
</dbReference>
<evidence type="ECO:0000256" key="4">
    <source>
        <dbReference type="ARBA" id="ARBA00022475"/>
    </source>
</evidence>
<keyword evidence="6 12" id="KW-0812">Transmembrane</keyword>
<dbReference type="SUPFAM" id="SSF48695">
    <property type="entry name" value="Multiheme cytochromes"/>
    <property type="match status" value="1"/>
</dbReference>
<evidence type="ECO:0000256" key="2">
    <source>
        <dbReference type="ARBA" id="ARBA00007395"/>
    </source>
</evidence>
<feature type="domain" description="NapC/NirT cytochrome c N-terminal" evidence="13">
    <location>
        <begin position="32"/>
        <end position="176"/>
    </location>
</feature>
<dbReference type="InterPro" id="IPR005126">
    <property type="entry name" value="NapC/NirT_cyt_c_N"/>
</dbReference>
<dbReference type="GO" id="GO:0009055">
    <property type="term" value="F:electron transfer activity"/>
    <property type="evidence" value="ECO:0007669"/>
    <property type="project" value="TreeGrafter"/>
</dbReference>
<evidence type="ECO:0000313" key="15">
    <source>
        <dbReference type="Proteomes" id="UP000182771"/>
    </source>
</evidence>
<evidence type="ECO:0000256" key="5">
    <source>
        <dbReference type="ARBA" id="ARBA00022617"/>
    </source>
</evidence>
<dbReference type="GO" id="GO:0005886">
    <property type="term" value="C:plasma membrane"/>
    <property type="evidence" value="ECO:0007669"/>
    <property type="project" value="UniProtKB-SubCell"/>
</dbReference>
<dbReference type="InterPro" id="IPR051174">
    <property type="entry name" value="Cytochrome_c-type_ET"/>
</dbReference>
<dbReference type="GO" id="GO:0046872">
    <property type="term" value="F:metal ion binding"/>
    <property type="evidence" value="ECO:0007669"/>
    <property type="project" value="UniProtKB-KW"/>
</dbReference>
<dbReference type="PANTHER" id="PTHR30333:SF1">
    <property type="entry name" value="CYTOCHROME C-TYPE PROTEIN NAPC"/>
    <property type="match status" value="1"/>
</dbReference>
<keyword evidence="4" id="KW-1003">Cell membrane</keyword>